<dbReference type="HAMAP" id="MF_00252">
    <property type="entry name" value="Lys_tRNA_synth_class2"/>
    <property type="match status" value="1"/>
</dbReference>
<evidence type="ECO:0000256" key="3">
    <source>
        <dbReference type="ARBA" id="ARBA00022723"/>
    </source>
</evidence>
<keyword evidence="5 8" id="KW-0067">ATP-binding</keyword>
<dbReference type="PRINTS" id="PR00982">
    <property type="entry name" value="TRNASYNTHLYS"/>
</dbReference>
<dbReference type="PANTHER" id="PTHR42918:SF15">
    <property type="entry name" value="LYSINE--TRNA LIGASE, CHLOROPLASTIC_MITOCHONDRIAL"/>
    <property type="match status" value="1"/>
</dbReference>
<evidence type="ECO:0000256" key="1">
    <source>
        <dbReference type="ARBA" id="ARBA00008226"/>
    </source>
</evidence>
<dbReference type="CDD" id="cd00775">
    <property type="entry name" value="LysRS_core"/>
    <property type="match status" value="1"/>
</dbReference>
<dbReference type="CDD" id="cd04322">
    <property type="entry name" value="LysRS_N"/>
    <property type="match status" value="1"/>
</dbReference>
<protein>
    <recommendedName>
        <fullName evidence="8">Lysine--tRNA ligase</fullName>
        <ecNumber evidence="8">6.1.1.6</ecNumber>
    </recommendedName>
    <alternativeName>
        <fullName evidence="8">Lysyl-tRNA synthetase</fullName>
        <shortName evidence="8">LysRS</shortName>
    </alternativeName>
</protein>
<dbReference type="NCBIfam" id="NF001756">
    <property type="entry name" value="PRK00484.1"/>
    <property type="match status" value="1"/>
</dbReference>
<dbReference type="InterPro" id="IPR044136">
    <property type="entry name" value="Lys-tRNA-ligase_II_N"/>
</dbReference>
<keyword evidence="3 8" id="KW-0479">Metal-binding</keyword>
<evidence type="ECO:0000256" key="4">
    <source>
        <dbReference type="ARBA" id="ARBA00022741"/>
    </source>
</evidence>
<feature type="domain" description="Aminoacyl-transfer RNA synthetases class-II family profile" evidence="11">
    <location>
        <begin position="188"/>
        <end position="501"/>
    </location>
</feature>
<reference evidence="13" key="1">
    <citation type="journal article" date="2019" name="Int. J. Syst. Evol. Microbiol.">
        <title>The Global Catalogue of Microorganisms (GCM) 10K type strain sequencing project: providing services to taxonomists for standard genome sequencing and annotation.</title>
        <authorList>
            <consortium name="The Broad Institute Genomics Platform"/>
            <consortium name="The Broad Institute Genome Sequencing Center for Infectious Disease"/>
            <person name="Wu L."/>
            <person name="Ma J."/>
        </authorList>
    </citation>
    <scope>NUCLEOTIDE SEQUENCE [LARGE SCALE GENOMIC DNA]</scope>
    <source>
        <strain evidence="13">KCTC 42182</strain>
    </source>
</reference>
<comment type="cofactor">
    <cofactor evidence="8 9">
        <name>Mg(2+)</name>
        <dbReference type="ChEBI" id="CHEBI:18420"/>
    </cofactor>
    <text evidence="8 9">Binds 3 Mg(2+) ions per subunit.</text>
</comment>
<evidence type="ECO:0000259" key="11">
    <source>
        <dbReference type="PROSITE" id="PS50862"/>
    </source>
</evidence>
<dbReference type="InterPro" id="IPR002313">
    <property type="entry name" value="Lys-tRNA-ligase_II"/>
</dbReference>
<keyword evidence="8" id="KW-0963">Cytoplasm</keyword>
<sequence length="518" mass="57311">MTQQTDKTAPAATDSTAAGERANREAKLLQLRQLGLDPYNAPKFPKSHKNAAVHGAYAHLQPDERTEDTVAVAGRVMAIRNSGMFIDLVDDTVKLQVYTAKEDVQGRLAPVLKALDLGDIIGVRGTVRRTKRGEITVDSRDIVVLAKALEPPPEKWHGLKNVEQRYRHREYDLIGNEESRATLRTRFRVIQAVRQFLNGEGFLEVETPMLHSIPGGAIAKPFETHHNALDIPLYMRIAPELHLKRLVIGGLSEKVFEINRCFRNEGISPRHNPEFTTMELYQAYADYEDMMDIAERTIAQAAIIATGSTRVTFGDHEIDFTPPFRRATMLGLIEEHGKVKLEGLDDAQARDAAKQAGVDIAPGASWGKVVEACFEHFVEPNLIQPTHVVALPKAISPLAKANHANPAIAERFETFCNTWEIANAFSELADPQEQRARFEDQQSQRDGGDDEAHRIDEDFLRAQSAGMMPMGGLGIGIDRLVMLLTNSPTIREVIAFPTLRPRPDDQGGAGEDNDGGAA</sequence>
<dbReference type="Gene3D" id="2.40.50.140">
    <property type="entry name" value="Nucleic acid-binding proteins"/>
    <property type="match status" value="1"/>
</dbReference>
<dbReference type="SUPFAM" id="SSF55681">
    <property type="entry name" value="Class II aaRS and biotin synthetases"/>
    <property type="match status" value="1"/>
</dbReference>
<feature type="binding site" evidence="8">
    <location>
        <position position="420"/>
    </location>
    <ligand>
        <name>Mg(2+)</name>
        <dbReference type="ChEBI" id="CHEBI:18420"/>
        <label>2</label>
    </ligand>
</feature>
<evidence type="ECO:0000256" key="7">
    <source>
        <dbReference type="ARBA" id="ARBA00048573"/>
    </source>
</evidence>
<feature type="compositionally biased region" description="Basic and acidic residues" evidence="10">
    <location>
        <begin position="432"/>
        <end position="453"/>
    </location>
</feature>
<dbReference type="InterPro" id="IPR045864">
    <property type="entry name" value="aa-tRNA-synth_II/BPL/LPL"/>
</dbReference>
<evidence type="ECO:0000256" key="9">
    <source>
        <dbReference type="RuleBase" id="RU000336"/>
    </source>
</evidence>
<accession>A0ABV7VKC5</accession>
<name>A0ABV7VKC5_9PROT</name>
<dbReference type="NCBIfam" id="TIGR00499">
    <property type="entry name" value="lysS_bact"/>
    <property type="match status" value="1"/>
</dbReference>
<comment type="catalytic activity">
    <reaction evidence="7 8 9">
        <text>tRNA(Lys) + L-lysine + ATP = L-lysyl-tRNA(Lys) + AMP + diphosphate</text>
        <dbReference type="Rhea" id="RHEA:20792"/>
        <dbReference type="Rhea" id="RHEA-COMP:9696"/>
        <dbReference type="Rhea" id="RHEA-COMP:9697"/>
        <dbReference type="ChEBI" id="CHEBI:30616"/>
        <dbReference type="ChEBI" id="CHEBI:32551"/>
        <dbReference type="ChEBI" id="CHEBI:33019"/>
        <dbReference type="ChEBI" id="CHEBI:78442"/>
        <dbReference type="ChEBI" id="CHEBI:78529"/>
        <dbReference type="ChEBI" id="CHEBI:456215"/>
        <dbReference type="EC" id="6.1.1.6"/>
    </reaction>
</comment>
<evidence type="ECO:0000256" key="5">
    <source>
        <dbReference type="ARBA" id="ARBA00022840"/>
    </source>
</evidence>
<comment type="subcellular location">
    <subcellularLocation>
        <location evidence="8">Cytoplasm</location>
    </subcellularLocation>
</comment>
<dbReference type="PROSITE" id="PS50862">
    <property type="entry name" value="AA_TRNA_LIGASE_II"/>
    <property type="match status" value="1"/>
</dbReference>
<evidence type="ECO:0000313" key="13">
    <source>
        <dbReference type="Proteomes" id="UP001595711"/>
    </source>
</evidence>
<dbReference type="InterPro" id="IPR006195">
    <property type="entry name" value="aa-tRNA-synth_II"/>
</dbReference>
<comment type="similarity">
    <text evidence="1 8">Belongs to the class-II aminoacyl-tRNA synthetase family.</text>
</comment>
<dbReference type="Proteomes" id="UP001595711">
    <property type="component" value="Unassembled WGS sequence"/>
</dbReference>
<feature type="region of interest" description="Disordered" evidence="10">
    <location>
        <begin position="496"/>
        <end position="518"/>
    </location>
</feature>
<keyword evidence="8" id="KW-0648">Protein biosynthesis</keyword>
<comment type="subunit">
    <text evidence="8">Homodimer.</text>
</comment>
<evidence type="ECO:0000256" key="6">
    <source>
        <dbReference type="ARBA" id="ARBA00023146"/>
    </source>
</evidence>
<proteinExistence type="inferred from homology"/>
<dbReference type="GO" id="GO:0004824">
    <property type="term" value="F:lysine-tRNA ligase activity"/>
    <property type="evidence" value="ECO:0007669"/>
    <property type="project" value="UniProtKB-EC"/>
</dbReference>
<feature type="binding site" evidence="8">
    <location>
        <position position="413"/>
    </location>
    <ligand>
        <name>Mg(2+)</name>
        <dbReference type="ChEBI" id="CHEBI:18420"/>
        <label>1</label>
    </ligand>
</feature>
<dbReference type="Pfam" id="PF01336">
    <property type="entry name" value="tRNA_anti-codon"/>
    <property type="match status" value="1"/>
</dbReference>
<evidence type="ECO:0000256" key="8">
    <source>
        <dbReference type="HAMAP-Rule" id="MF_00252"/>
    </source>
</evidence>
<feature type="region of interest" description="Disordered" evidence="10">
    <location>
        <begin position="1"/>
        <end position="24"/>
    </location>
</feature>
<evidence type="ECO:0000256" key="10">
    <source>
        <dbReference type="SAM" id="MobiDB-lite"/>
    </source>
</evidence>
<dbReference type="SUPFAM" id="SSF50249">
    <property type="entry name" value="Nucleic acid-binding proteins"/>
    <property type="match status" value="1"/>
</dbReference>
<dbReference type="EC" id="6.1.1.6" evidence="8"/>
<dbReference type="PANTHER" id="PTHR42918">
    <property type="entry name" value="LYSYL-TRNA SYNTHETASE"/>
    <property type="match status" value="1"/>
</dbReference>
<dbReference type="InterPro" id="IPR004365">
    <property type="entry name" value="NA-bd_OB_tRNA"/>
</dbReference>
<gene>
    <name evidence="8 12" type="primary">lysS</name>
    <name evidence="12" type="ORF">ACFOOQ_20140</name>
</gene>
<dbReference type="InterPro" id="IPR004364">
    <property type="entry name" value="Aa-tRNA-synt_II"/>
</dbReference>
<dbReference type="InterPro" id="IPR018149">
    <property type="entry name" value="Lys-tRNA-synth_II_C"/>
</dbReference>
<keyword evidence="2 8" id="KW-0436">Ligase</keyword>
<dbReference type="EMBL" id="JBHRYJ010000006">
    <property type="protein sequence ID" value="MFC3677874.1"/>
    <property type="molecule type" value="Genomic_DNA"/>
</dbReference>
<dbReference type="Gene3D" id="3.30.930.10">
    <property type="entry name" value="Bira Bifunctional Protein, Domain 2"/>
    <property type="match status" value="1"/>
</dbReference>
<keyword evidence="13" id="KW-1185">Reference proteome</keyword>
<dbReference type="Pfam" id="PF00152">
    <property type="entry name" value="tRNA-synt_2"/>
    <property type="match status" value="1"/>
</dbReference>
<keyword evidence="6 8" id="KW-0030">Aminoacyl-tRNA synthetase</keyword>
<feature type="region of interest" description="Disordered" evidence="10">
    <location>
        <begin position="430"/>
        <end position="453"/>
    </location>
</feature>
<organism evidence="12 13">
    <name type="scientific">Ferrovibrio xuzhouensis</name>
    <dbReference type="NCBI Taxonomy" id="1576914"/>
    <lineage>
        <taxon>Bacteria</taxon>
        <taxon>Pseudomonadati</taxon>
        <taxon>Pseudomonadota</taxon>
        <taxon>Alphaproteobacteria</taxon>
        <taxon>Rhodospirillales</taxon>
        <taxon>Rhodospirillaceae</taxon>
        <taxon>Ferrovibrio</taxon>
    </lineage>
</organism>
<keyword evidence="8 9" id="KW-0460">Magnesium</keyword>
<dbReference type="InterPro" id="IPR012340">
    <property type="entry name" value="NA-bd_OB-fold"/>
</dbReference>
<evidence type="ECO:0000256" key="2">
    <source>
        <dbReference type="ARBA" id="ARBA00022598"/>
    </source>
</evidence>
<keyword evidence="4 8" id="KW-0547">Nucleotide-binding</keyword>
<comment type="caution">
    <text evidence="12">The sequence shown here is derived from an EMBL/GenBank/DDBJ whole genome shotgun (WGS) entry which is preliminary data.</text>
</comment>
<evidence type="ECO:0000313" key="12">
    <source>
        <dbReference type="EMBL" id="MFC3677874.1"/>
    </source>
</evidence>
<dbReference type="RefSeq" id="WP_379729485.1">
    <property type="nucleotide sequence ID" value="NZ_JBHRYJ010000006.1"/>
</dbReference>
<feature type="binding site" evidence="8">
    <location>
        <position position="420"/>
    </location>
    <ligand>
        <name>Mg(2+)</name>
        <dbReference type="ChEBI" id="CHEBI:18420"/>
        <label>1</label>
    </ligand>
</feature>